<dbReference type="FunFam" id="3.40.30.10:FF:000017">
    <property type="entry name" value="Protein disulfide-isomerase A4"/>
    <property type="match status" value="1"/>
</dbReference>
<keyword evidence="10 11" id="KW-0676">Redox-active center</keyword>
<comment type="catalytic activity">
    <reaction evidence="1 13">
        <text>Catalyzes the rearrangement of -S-S- bonds in proteins.</text>
        <dbReference type="EC" id="5.3.4.1"/>
    </reaction>
</comment>
<dbReference type="PRINTS" id="PR00421">
    <property type="entry name" value="THIOREDOXIN"/>
</dbReference>
<comment type="subcellular location">
    <subcellularLocation>
        <location evidence="2">Endoplasmic reticulum lumen</location>
    </subcellularLocation>
</comment>
<evidence type="ECO:0000313" key="16">
    <source>
        <dbReference type="Proteomes" id="UP000494165"/>
    </source>
</evidence>
<feature type="signal peptide" evidence="13">
    <location>
        <begin position="1"/>
        <end position="18"/>
    </location>
</feature>
<feature type="domain" description="Thioredoxin" evidence="14">
    <location>
        <begin position="343"/>
        <end position="471"/>
    </location>
</feature>
<feature type="disulfide bond" description="Redox-active" evidence="11">
    <location>
        <begin position="50"/>
        <end position="53"/>
    </location>
</feature>
<dbReference type="GO" id="GO:0034976">
    <property type="term" value="P:response to endoplasmic reticulum stress"/>
    <property type="evidence" value="ECO:0007669"/>
    <property type="project" value="TreeGrafter"/>
</dbReference>
<dbReference type="CDD" id="cd02995">
    <property type="entry name" value="PDI_a_PDI_a'_C"/>
    <property type="match status" value="1"/>
</dbReference>
<dbReference type="EMBL" id="CADEPI010000310">
    <property type="protein sequence ID" value="CAB3383425.1"/>
    <property type="molecule type" value="Genomic_DNA"/>
</dbReference>
<evidence type="ECO:0000313" key="15">
    <source>
        <dbReference type="EMBL" id="CAB3383425.1"/>
    </source>
</evidence>
<evidence type="ECO:0000256" key="1">
    <source>
        <dbReference type="ARBA" id="ARBA00001182"/>
    </source>
</evidence>
<evidence type="ECO:0000256" key="13">
    <source>
        <dbReference type="RuleBase" id="RU361130"/>
    </source>
</evidence>
<protein>
    <recommendedName>
        <fullName evidence="4 13">Protein disulfide-isomerase</fullName>
        <ecNumber evidence="4 13">5.3.4.1</ecNumber>
    </recommendedName>
</protein>
<dbReference type="SUPFAM" id="SSF52833">
    <property type="entry name" value="Thioredoxin-like"/>
    <property type="match status" value="4"/>
</dbReference>
<evidence type="ECO:0000256" key="12">
    <source>
        <dbReference type="RuleBase" id="RU004208"/>
    </source>
</evidence>
<dbReference type="AlphaFoldDB" id="A0A8S1DMI9"/>
<feature type="disulfide bond" description="Redox-active" evidence="11">
    <location>
        <begin position="393"/>
        <end position="396"/>
    </location>
</feature>
<dbReference type="CDD" id="cd02961">
    <property type="entry name" value="PDI_a_family"/>
    <property type="match status" value="1"/>
</dbReference>
<dbReference type="InterPro" id="IPR005788">
    <property type="entry name" value="PDI_thioredoxin-like_dom"/>
</dbReference>
<comment type="similarity">
    <text evidence="3 12">Belongs to the protein disulfide isomerase family.</text>
</comment>
<proteinExistence type="inferred from homology"/>
<keyword evidence="16" id="KW-1185">Reference proteome</keyword>
<evidence type="ECO:0000256" key="10">
    <source>
        <dbReference type="ARBA" id="ARBA00023284"/>
    </source>
</evidence>
<keyword evidence="8 11" id="KW-1015">Disulfide bond</keyword>
<dbReference type="InterPro" id="IPR013766">
    <property type="entry name" value="Thioredoxin_domain"/>
</dbReference>
<feature type="chain" id="PRO_5035969356" description="Protein disulfide-isomerase" evidence="13">
    <location>
        <begin position="19"/>
        <end position="489"/>
    </location>
</feature>
<dbReference type="InterPro" id="IPR017937">
    <property type="entry name" value="Thioredoxin_CS"/>
</dbReference>
<dbReference type="NCBIfam" id="TIGR01130">
    <property type="entry name" value="ER_PDI_fam"/>
    <property type="match status" value="1"/>
</dbReference>
<accession>A0A8S1DMI9</accession>
<gene>
    <name evidence="15" type="ORF">CLODIP_2_CD02130</name>
</gene>
<dbReference type="Gene3D" id="3.40.30.10">
    <property type="entry name" value="Glutaredoxin"/>
    <property type="match status" value="4"/>
</dbReference>
<dbReference type="PANTHER" id="PTHR18929">
    <property type="entry name" value="PROTEIN DISULFIDE ISOMERASE"/>
    <property type="match status" value="1"/>
</dbReference>
<dbReference type="PROSITE" id="PS00194">
    <property type="entry name" value="THIOREDOXIN_1"/>
    <property type="match status" value="2"/>
</dbReference>
<dbReference type="GO" id="GO:0006457">
    <property type="term" value="P:protein folding"/>
    <property type="evidence" value="ECO:0007669"/>
    <property type="project" value="TreeGrafter"/>
</dbReference>
<feature type="domain" description="Thioredoxin" evidence="14">
    <location>
        <begin position="1"/>
        <end position="130"/>
    </location>
</feature>
<sequence length="489" mass="55321">MVWKTALLLACAWTVCQAGEKDVLELSDDDFSTRIAEHEVAVVMFYAPWCGHCKRMKPEYEKAAPTLRANDPPVILAKVDCTEAGKETCSKHGVTGYPTIKIFRNGEVSQDYSGPREADGIVKYMKSQVGPSSKELASVADFDKFTSKEEVVVVGFFKEDSDLKKAFLKLADILRERVTFGNSADEAVLKKADVNDGIVLFRPKHLANKFEPATVKYDGAANKDAIEKWINKNYHGLVGHRTRDTSKDFENPLIVAYYAVDYTKNPKGTNYWRNRILKVAKDHTDFNFAISAKDDFQHELNEFGIDFVAGDKPLVFARDAKNRKFAMKDEFSIENFETFIKDLKADKLDPYLKSEPIPDDNEGPVVVAVAKNFDEVVTKVDKDVLIEFYAPWCGHCKKLAPTFDELGEKMKGEDVSIVKMDATANDVPSTYDVRGFPTLYWVPKNNKDSPVRYESGREVNDFVEYIAKHATNELKGYDRKGKEKKKEEL</sequence>
<keyword evidence="5 13" id="KW-0732">Signal</keyword>
<evidence type="ECO:0000256" key="11">
    <source>
        <dbReference type="PIRSR" id="PIRSR605792-51"/>
    </source>
</evidence>
<organism evidence="15 16">
    <name type="scientific">Cloeon dipterum</name>
    <dbReference type="NCBI Taxonomy" id="197152"/>
    <lineage>
        <taxon>Eukaryota</taxon>
        <taxon>Metazoa</taxon>
        <taxon>Ecdysozoa</taxon>
        <taxon>Arthropoda</taxon>
        <taxon>Hexapoda</taxon>
        <taxon>Insecta</taxon>
        <taxon>Pterygota</taxon>
        <taxon>Palaeoptera</taxon>
        <taxon>Ephemeroptera</taxon>
        <taxon>Pisciforma</taxon>
        <taxon>Baetidae</taxon>
        <taxon>Cloeon</taxon>
    </lineage>
</organism>
<evidence type="ECO:0000256" key="2">
    <source>
        <dbReference type="ARBA" id="ARBA00004319"/>
    </source>
</evidence>
<dbReference type="OrthoDB" id="427280at2759"/>
<dbReference type="FunFam" id="3.40.30.10:FF:000303">
    <property type="entry name" value="Protein disulfide-isomerase"/>
    <property type="match status" value="1"/>
</dbReference>
<evidence type="ECO:0000256" key="6">
    <source>
        <dbReference type="ARBA" id="ARBA00022737"/>
    </source>
</evidence>
<reference evidence="15 16" key="1">
    <citation type="submission" date="2020-04" db="EMBL/GenBank/DDBJ databases">
        <authorList>
            <person name="Alioto T."/>
            <person name="Alioto T."/>
            <person name="Gomez Garrido J."/>
        </authorList>
    </citation>
    <scope>NUCLEOTIDE SEQUENCE [LARGE SCALE GENOMIC DNA]</scope>
</reference>
<dbReference type="FunFam" id="3.40.30.10:FF:000045">
    <property type="entry name" value="Disulfide-isomerase A3"/>
    <property type="match status" value="1"/>
</dbReference>
<dbReference type="Pfam" id="PF13848">
    <property type="entry name" value="Thioredoxin_6"/>
    <property type="match status" value="1"/>
</dbReference>
<dbReference type="FunFam" id="3.40.30.10:FF:000077">
    <property type="entry name" value="Protein disulfide-isomerase"/>
    <property type="match status" value="1"/>
</dbReference>
<dbReference type="GO" id="GO:0003756">
    <property type="term" value="F:protein disulfide isomerase activity"/>
    <property type="evidence" value="ECO:0007669"/>
    <property type="project" value="UniProtKB-EC"/>
</dbReference>
<evidence type="ECO:0000256" key="5">
    <source>
        <dbReference type="ARBA" id="ARBA00022729"/>
    </source>
</evidence>
<dbReference type="PROSITE" id="PS51352">
    <property type="entry name" value="THIOREDOXIN_2"/>
    <property type="match status" value="2"/>
</dbReference>
<dbReference type="CDD" id="cd03073">
    <property type="entry name" value="PDI_b'_ERp72_ERp57"/>
    <property type="match status" value="1"/>
</dbReference>
<evidence type="ECO:0000259" key="14">
    <source>
        <dbReference type="PROSITE" id="PS51352"/>
    </source>
</evidence>
<dbReference type="GO" id="GO:0005788">
    <property type="term" value="C:endoplasmic reticulum lumen"/>
    <property type="evidence" value="ECO:0007669"/>
    <property type="project" value="UniProtKB-SubCell"/>
</dbReference>
<evidence type="ECO:0000256" key="8">
    <source>
        <dbReference type="ARBA" id="ARBA00023157"/>
    </source>
</evidence>
<dbReference type="EC" id="5.3.4.1" evidence="4 13"/>
<dbReference type="PANTHER" id="PTHR18929:SF132">
    <property type="entry name" value="PROTEIN DISULFIDE-ISOMERASE A3"/>
    <property type="match status" value="1"/>
</dbReference>
<evidence type="ECO:0000256" key="9">
    <source>
        <dbReference type="ARBA" id="ARBA00023235"/>
    </source>
</evidence>
<dbReference type="Proteomes" id="UP000494165">
    <property type="component" value="Unassembled WGS sequence"/>
</dbReference>
<keyword evidence="9 13" id="KW-0413">Isomerase</keyword>
<dbReference type="InterPro" id="IPR005792">
    <property type="entry name" value="Prot_disulphide_isomerase"/>
</dbReference>
<comment type="caution">
    <text evidence="15">The sequence shown here is derived from an EMBL/GenBank/DDBJ whole genome shotgun (WGS) entry which is preliminary data.</text>
</comment>
<keyword evidence="6" id="KW-0677">Repeat</keyword>
<dbReference type="Pfam" id="PF00085">
    <property type="entry name" value="Thioredoxin"/>
    <property type="match status" value="2"/>
</dbReference>
<evidence type="ECO:0000256" key="4">
    <source>
        <dbReference type="ARBA" id="ARBA00012723"/>
    </source>
</evidence>
<keyword evidence="7" id="KW-0256">Endoplasmic reticulum</keyword>
<evidence type="ECO:0000256" key="3">
    <source>
        <dbReference type="ARBA" id="ARBA00006347"/>
    </source>
</evidence>
<name>A0A8S1DMI9_9INSE</name>
<evidence type="ECO:0000256" key="7">
    <source>
        <dbReference type="ARBA" id="ARBA00022824"/>
    </source>
</evidence>
<dbReference type="InterPro" id="IPR036249">
    <property type="entry name" value="Thioredoxin-like_sf"/>
</dbReference>
<dbReference type="NCBIfam" id="TIGR01126">
    <property type="entry name" value="pdi_dom"/>
    <property type="match status" value="2"/>
</dbReference>